<evidence type="ECO:0000313" key="1">
    <source>
        <dbReference type="EMBL" id="KAJ9122810.1"/>
    </source>
</evidence>
<protein>
    <submittedName>
        <fullName evidence="1">Uncharacterized protein</fullName>
    </submittedName>
</protein>
<proteinExistence type="predicted"/>
<organism evidence="1 2">
    <name type="scientific">Naganishia onofrii</name>
    <dbReference type="NCBI Taxonomy" id="1851511"/>
    <lineage>
        <taxon>Eukaryota</taxon>
        <taxon>Fungi</taxon>
        <taxon>Dikarya</taxon>
        <taxon>Basidiomycota</taxon>
        <taxon>Agaricomycotina</taxon>
        <taxon>Tremellomycetes</taxon>
        <taxon>Filobasidiales</taxon>
        <taxon>Filobasidiaceae</taxon>
        <taxon>Naganishia</taxon>
    </lineage>
</organism>
<comment type="caution">
    <text evidence="1">The sequence shown here is derived from an EMBL/GenBank/DDBJ whole genome shotgun (WGS) entry which is preliminary data.</text>
</comment>
<name>A0ACC2XGS4_9TREE</name>
<gene>
    <name evidence="1" type="ORF">QFC24_004241</name>
</gene>
<keyword evidence="2" id="KW-1185">Reference proteome</keyword>
<dbReference type="EMBL" id="JASBWV010000014">
    <property type="protein sequence ID" value="KAJ9122810.1"/>
    <property type="molecule type" value="Genomic_DNA"/>
</dbReference>
<accession>A0ACC2XGS4</accession>
<sequence>MGQKGSKPAAEPPVTEQRNVPPPAQVPAPKAPSAAVKQVPRSPPVSIVKETIQQPRVAAPPVLPPPSPAVSQPTTNQLGQAGKGMDLKQLQARTPGTKAKSKPPVAQKQQNQPKPQSSLPTRIPVYAPGSQKPAQKPQQSAQKQQPARKQQSIHQQPSTQKQPAVQKQPAPPAKQQGTQQQQMQQKQHVQGKPQNQQSLQGKPAKQPKQKKGGKQGQQQQPPRPTQAQAGKGKTAVDHTNLPKKLVPQPVGGSLRARMSSPPKLISAQVSTGATNPAGASSLSAPAESSPQLSPSGTIGRSTEKRRLEEVDHTPAPIAKSDNLPSKVSPRERGSKVARREGDMDTSSALSLRTKPPSPSPPPAILSRLTMDVDDEKEEGEISDEEMQEPSPPPTGKASLLERLQEAPVPGYFSSPVVSSSSGIGSLAARMDPALMARIDPRGASDGSQNRSATRVSPVIPAAAAAEARYQAHVRARNSPSLAHSSTSSPAPVATVNPAAARLLASSLTVAADPQPRTKAVIGRSGNMTTVNGVAISTGEGHGESKLDEAGLRELIEIVVELHNKGIPSDELIQRGVPAQLVNRVMKALCKPAPTDVQPLVTPPVPSAKPASLPPKPVANLPPKPTFTSPMPGTVAARPEVDHDADVDMDIDDSEHEKSPQMASEVPFMSSAPGFMQFHPGFLPPMHMMPMPFPVLSVGPSLSTPPQHLEPTTPPLPPVSSSQPSPPPPSPPPTEPKLSLKEMKAKLLASRKAKQSSAMETDDNVLQPSDVNTPTFNEVAETMDLTPRLNESILSAKTVVQNIVPLTSERAPSPTPSPIPASFAPSITTSRIPSPKPDFEILPTSAVPSSANSRRPGAADFVDDPPSRLASSTFFRSNARRTFAPPQPKRLVVDLDDTSDESGSEGDDDEYDGMRQSESELYMDEATSLRLMHEAELRVALERKKAELVEKRAKLAAYAARKKAAAQLAAEISTGNGSISPAPRPTDLSVTPPIGSESAVATPTLQAAIPSILNTATVTIADIATKLPEARTNVTSNPQGKGKQREGGITKAEHRPTPITVSAPSSNSRNAIVNISAGDLSSTGDSAHFKPYQFFTPPPMNSIHPNLETNTDILDLDALKKITLSRMMAEHRQRTGKAEDDPVVCKYELRGGACNVPECPDFHLERDIVASHLVLPAKKTSPPHTATFRQHLQQLVRSKPDVPLRTIAAESPEIAKSGIDATAAALKAKLKRQRQAKALQERYQARKADVEQFLNEMRKTMQERA</sequence>
<reference evidence="1" key="1">
    <citation type="submission" date="2023-04" db="EMBL/GenBank/DDBJ databases">
        <title>Draft Genome sequencing of Naganishia species isolated from polar environments using Oxford Nanopore Technology.</title>
        <authorList>
            <person name="Leo P."/>
            <person name="Venkateswaran K."/>
        </authorList>
    </citation>
    <scope>NUCLEOTIDE SEQUENCE</scope>
    <source>
        <strain evidence="1">DBVPG 5303</strain>
    </source>
</reference>
<evidence type="ECO:0000313" key="2">
    <source>
        <dbReference type="Proteomes" id="UP001234202"/>
    </source>
</evidence>
<dbReference type="Proteomes" id="UP001234202">
    <property type="component" value="Unassembled WGS sequence"/>
</dbReference>